<feature type="transmembrane region" description="Helical" evidence="1">
    <location>
        <begin position="104"/>
        <end position="124"/>
    </location>
</feature>
<gene>
    <name evidence="2" type="ORF">SAMN05192574_12230</name>
</gene>
<evidence type="ECO:0000313" key="2">
    <source>
        <dbReference type="EMBL" id="SEP10200.1"/>
    </source>
</evidence>
<sequence length="176" mass="20276">MKAAKTPKPFIRYETLKAWEVVIVVIYALITVVIAMSRLVLNLSFRRDAIIFYAAVPQLCFLFFLYVSLRNFRFYLIWLCFGVMHFILFLCFKGPSEFQMIGNPSGLLANTLPLLFLFQALRYYSVNILHREFVSPAKGEDGDLIENKKPTGTDYLISVIYFGTWFALTMLSASHS</sequence>
<feature type="transmembrane region" description="Helical" evidence="1">
    <location>
        <begin position="75"/>
        <end position="92"/>
    </location>
</feature>
<feature type="transmembrane region" description="Helical" evidence="1">
    <location>
        <begin position="155"/>
        <end position="173"/>
    </location>
</feature>
<evidence type="ECO:0000313" key="3">
    <source>
        <dbReference type="Proteomes" id="UP000198942"/>
    </source>
</evidence>
<protein>
    <submittedName>
        <fullName evidence="2">Uncharacterized protein</fullName>
    </submittedName>
</protein>
<reference evidence="3" key="1">
    <citation type="submission" date="2016-10" db="EMBL/GenBank/DDBJ databases">
        <authorList>
            <person name="Varghese N."/>
            <person name="Submissions S."/>
        </authorList>
    </citation>
    <scope>NUCLEOTIDE SEQUENCE [LARGE SCALE GENOMIC DNA]</scope>
    <source>
        <strain evidence="3">Gh-48</strain>
    </source>
</reference>
<feature type="transmembrane region" description="Helical" evidence="1">
    <location>
        <begin position="18"/>
        <end position="41"/>
    </location>
</feature>
<keyword evidence="1" id="KW-0472">Membrane</keyword>
<dbReference type="Proteomes" id="UP000198942">
    <property type="component" value="Unassembled WGS sequence"/>
</dbReference>
<feature type="transmembrane region" description="Helical" evidence="1">
    <location>
        <begin position="50"/>
        <end position="69"/>
    </location>
</feature>
<dbReference type="RefSeq" id="WP_091222647.1">
    <property type="nucleotide sequence ID" value="NZ_FOCL01000022.1"/>
</dbReference>
<evidence type="ECO:0000256" key="1">
    <source>
        <dbReference type="SAM" id="Phobius"/>
    </source>
</evidence>
<keyword evidence="1" id="KW-1133">Transmembrane helix</keyword>
<keyword evidence="1" id="KW-0812">Transmembrane</keyword>
<dbReference type="STRING" id="551995.SAMN05192574_12230"/>
<keyword evidence="3" id="KW-1185">Reference proteome</keyword>
<accession>A0A1H8V3X6</accession>
<name>A0A1H8V3X6_9SPHI</name>
<dbReference type="OrthoDB" id="797384at2"/>
<dbReference type="AlphaFoldDB" id="A0A1H8V3X6"/>
<dbReference type="EMBL" id="FOCL01000022">
    <property type="protein sequence ID" value="SEP10200.1"/>
    <property type="molecule type" value="Genomic_DNA"/>
</dbReference>
<proteinExistence type="predicted"/>
<organism evidence="2 3">
    <name type="scientific">Mucilaginibacter gossypiicola</name>
    <dbReference type="NCBI Taxonomy" id="551995"/>
    <lineage>
        <taxon>Bacteria</taxon>
        <taxon>Pseudomonadati</taxon>
        <taxon>Bacteroidota</taxon>
        <taxon>Sphingobacteriia</taxon>
        <taxon>Sphingobacteriales</taxon>
        <taxon>Sphingobacteriaceae</taxon>
        <taxon>Mucilaginibacter</taxon>
    </lineage>
</organism>